<dbReference type="GO" id="GO:0003677">
    <property type="term" value="F:DNA binding"/>
    <property type="evidence" value="ECO:0007669"/>
    <property type="project" value="UniProtKB-KW"/>
</dbReference>
<keyword evidence="8" id="KW-1185">Reference proteome</keyword>
<keyword evidence="5" id="KW-0539">Nucleus</keyword>
<dbReference type="Proteomes" id="UP000026961">
    <property type="component" value="Chromosome 12"/>
</dbReference>
<evidence type="ECO:0000313" key="7">
    <source>
        <dbReference type="EnsemblPlants" id="OGLUM12G06360.1"/>
    </source>
</evidence>
<keyword evidence="3" id="KW-0238">DNA-binding</keyword>
<dbReference type="AlphaFoldDB" id="A0A0E0BQ25"/>
<feature type="domain" description="MADS-box" evidence="6">
    <location>
        <begin position="73"/>
        <end position="108"/>
    </location>
</feature>
<keyword evidence="2" id="KW-0805">Transcription regulation</keyword>
<dbReference type="PRINTS" id="PR00404">
    <property type="entry name" value="MADSDOMAIN"/>
</dbReference>
<dbReference type="SUPFAM" id="SSF55455">
    <property type="entry name" value="SRF-like"/>
    <property type="match status" value="1"/>
</dbReference>
<reference evidence="7" key="1">
    <citation type="submission" date="2015-04" db="UniProtKB">
        <authorList>
            <consortium name="EnsemblPlants"/>
        </authorList>
    </citation>
    <scope>IDENTIFICATION</scope>
</reference>
<reference evidence="7" key="2">
    <citation type="submission" date="2018-05" db="EMBL/GenBank/DDBJ databases">
        <title>OgluRS3 (Oryza glumaepatula Reference Sequence Version 3).</title>
        <authorList>
            <person name="Zhang J."/>
            <person name="Kudrna D."/>
            <person name="Lee S."/>
            <person name="Talag J."/>
            <person name="Welchert J."/>
            <person name="Wing R.A."/>
        </authorList>
    </citation>
    <scope>NUCLEOTIDE SEQUENCE [LARGE SCALE GENOMIC DNA]</scope>
</reference>
<sequence length="129" mass="13813">MTSPCSKSPWLPQLLPPATLPRQAQHAPWQVRKPLVAPGKHRRPTPAACLETVVLFDGPWCAGTFAAAGNGVNGLLKKAYELSVLYDAEVTPIIFSNRAMASAMTNSESSNIITMVLREAATMVPKVSA</sequence>
<dbReference type="InterPro" id="IPR002100">
    <property type="entry name" value="TF_MADSbox"/>
</dbReference>
<dbReference type="PROSITE" id="PS50066">
    <property type="entry name" value="MADS_BOX_2"/>
    <property type="match status" value="1"/>
</dbReference>
<protein>
    <recommendedName>
        <fullName evidence="6">MADS-box domain-containing protein</fullName>
    </recommendedName>
</protein>
<evidence type="ECO:0000256" key="1">
    <source>
        <dbReference type="ARBA" id="ARBA00004123"/>
    </source>
</evidence>
<name>A0A0E0BQ25_9ORYZ</name>
<accession>A0A0E0BQ25</accession>
<evidence type="ECO:0000313" key="8">
    <source>
        <dbReference type="Proteomes" id="UP000026961"/>
    </source>
</evidence>
<dbReference type="InterPro" id="IPR036879">
    <property type="entry name" value="TF_MADSbox_sf"/>
</dbReference>
<organism evidence="7">
    <name type="scientific">Oryza glumipatula</name>
    <dbReference type="NCBI Taxonomy" id="40148"/>
    <lineage>
        <taxon>Eukaryota</taxon>
        <taxon>Viridiplantae</taxon>
        <taxon>Streptophyta</taxon>
        <taxon>Embryophyta</taxon>
        <taxon>Tracheophyta</taxon>
        <taxon>Spermatophyta</taxon>
        <taxon>Magnoliopsida</taxon>
        <taxon>Liliopsida</taxon>
        <taxon>Poales</taxon>
        <taxon>Poaceae</taxon>
        <taxon>BOP clade</taxon>
        <taxon>Oryzoideae</taxon>
        <taxon>Oryzeae</taxon>
        <taxon>Oryzinae</taxon>
        <taxon>Oryza</taxon>
    </lineage>
</organism>
<evidence type="ECO:0000256" key="4">
    <source>
        <dbReference type="ARBA" id="ARBA00023163"/>
    </source>
</evidence>
<evidence type="ECO:0000256" key="5">
    <source>
        <dbReference type="ARBA" id="ARBA00023242"/>
    </source>
</evidence>
<evidence type="ECO:0000256" key="2">
    <source>
        <dbReference type="ARBA" id="ARBA00023015"/>
    </source>
</evidence>
<dbReference type="Gramene" id="OGLUM12G06360.1">
    <property type="protein sequence ID" value="OGLUM12G06360.1"/>
    <property type="gene ID" value="OGLUM12G06360"/>
</dbReference>
<dbReference type="Pfam" id="PF00319">
    <property type="entry name" value="SRF-TF"/>
    <property type="match status" value="1"/>
</dbReference>
<dbReference type="EnsemblPlants" id="OGLUM12G06360.1">
    <property type="protein sequence ID" value="OGLUM12G06360.1"/>
    <property type="gene ID" value="OGLUM12G06360"/>
</dbReference>
<evidence type="ECO:0000259" key="6">
    <source>
        <dbReference type="PROSITE" id="PS50066"/>
    </source>
</evidence>
<dbReference type="GO" id="GO:0046983">
    <property type="term" value="F:protein dimerization activity"/>
    <property type="evidence" value="ECO:0007669"/>
    <property type="project" value="InterPro"/>
</dbReference>
<dbReference type="Gene3D" id="3.40.1810.10">
    <property type="entry name" value="Transcription factor, MADS-box"/>
    <property type="match status" value="1"/>
</dbReference>
<comment type="subcellular location">
    <subcellularLocation>
        <location evidence="1">Nucleus</location>
    </subcellularLocation>
</comment>
<proteinExistence type="predicted"/>
<dbReference type="GO" id="GO:0005634">
    <property type="term" value="C:nucleus"/>
    <property type="evidence" value="ECO:0007669"/>
    <property type="project" value="UniProtKB-SubCell"/>
</dbReference>
<evidence type="ECO:0000256" key="3">
    <source>
        <dbReference type="ARBA" id="ARBA00023125"/>
    </source>
</evidence>
<keyword evidence="4" id="KW-0804">Transcription</keyword>
<dbReference type="HOGENOM" id="CLU_1952149_0_0_1"/>